<gene>
    <name evidence="2" type="ORF">GCM10010420_12150</name>
</gene>
<organism evidence="2 3">
    <name type="scientific">Streptomyces glaucosporus</name>
    <dbReference type="NCBI Taxonomy" id="284044"/>
    <lineage>
        <taxon>Bacteria</taxon>
        <taxon>Bacillati</taxon>
        <taxon>Actinomycetota</taxon>
        <taxon>Actinomycetes</taxon>
        <taxon>Kitasatosporales</taxon>
        <taxon>Streptomycetaceae</taxon>
        <taxon>Streptomyces</taxon>
    </lineage>
</organism>
<dbReference type="Proteomes" id="UP001500058">
    <property type="component" value="Unassembled WGS sequence"/>
</dbReference>
<dbReference type="EMBL" id="BAAATJ010000004">
    <property type="protein sequence ID" value="GAA2390041.1"/>
    <property type="molecule type" value="Genomic_DNA"/>
</dbReference>
<keyword evidence="3" id="KW-1185">Reference proteome</keyword>
<sequence>MKPSAVTHIPTYGCGARGVSLLVMASLSGPRREATRPPSPQERASRESCTHDGERNTAWPGEGAGTGDEPRKRWTGNARDRPAARHEQWGRPWVPRTWEHGGLVPVPRRDEPGGHAAAVTAEQTAGHLPLPTRALASFVGPTDEPNPP</sequence>
<feature type="region of interest" description="Disordered" evidence="1">
    <location>
        <begin position="28"/>
        <end position="114"/>
    </location>
</feature>
<protein>
    <submittedName>
        <fullName evidence="2">Uncharacterized protein</fullName>
    </submittedName>
</protein>
<evidence type="ECO:0000256" key="1">
    <source>
        <dbReference type="SAM" id="MobiDB-lite"/>
    </source>
</evidence>
<name>A0ABN3HX32_9ACTN</name>
<feature type="compositionally biased region" description="Basic and acidic residues" evidence="1">
    <location>
        <begin position="43"/>
        <end position="55"/>
    </location>
</feature>
<proteinExistence type="predicted"/>
<evidence type="ECO:0000313" key="3">
    <source>
        <dbReference type="Proteomes" id="UP001500058"/>
    </source>
</evidence>
<reference evidence="2 3" key="1">
    <citation type="journal article" date="2019" name="Int. J. Syst. Evol. Microbiol.">
        <title>The Global Catalogue of Microorganisms (GCM) 10K type strain sequencing project: providing services to taxonomists for standard genome sequencing and annotation.</title>
        <authorList>
            <consortium name="The Broad Institute Genomics Platform"/>
            <consortium name="The Broad Institute Genome Sequencing Center for Infectious Disease"/>
            <person name="Wu L."/>
            <person name="Ma J."/>
        </authorList>
    </citation>
    <scope>NUCLEOTIDE SEQUENCE [LARGE SCALE GENOMIC DNA]</scope>
    <source>
        <strain evidence="2 3">JCM 6921</strain>
    </source>
</reference>
<accession>A0ABN3HX32</accession>
<evidence type="ECO:0000313" key="2">
    <source>
        <dbReference type="EMBL" id="GAA2390041.1"/>
    </source>
</evidence>
<comment type="caution">
    <text evidence="2">The sequence shown here is derived from an EMBL/GenBank/DDBJ whole genome shotgun (WGS) entry which is preliminary data.</text>
</comment>
<feature type="compositionally biased region" description="Basic and acidic residues" evidence="1">
    <location>
        <begin position="68"/>
        <end position="89"/>
    </location>
</feature>